<keyword evidence="2" id="KW-1185">Reference proteome</keyword>
<sequence length="364" mass="42563">MRLFVIIISFSLFASVSLGQSINANPKEPCAIYSLFEDDEPIEICLKGNIRKLFSDRNEKSTYYPILFSYKEDGLEKSMQIKVKTRGNFRKLRENCTTPPLLLNFDSLESLRSNLFQSQNKLKLVTHCKDDKYVLREYLAYKIYQLITPNSFQVRLVKTCFEDRKRGKKSNPKLGILLEDQSCMAQRNESKLVKRLNINPIKTDRELFLQMAVFQFLIGNTDWSIQFLHNIKLISGNDNAVLVPVPYDFDHAGIVYTPYALPAEELRMKSVRERRYRGYCIDDMEEFTSTFTLFNELKDEIYGIYQSNTMLEKGYLKMTLKYLDQFYEIINDKKKSKRAFQYPCIENGTGNIVIKGLKKRSNNP</sequence>
<comment type="caution">
    <text evidence="1">The sequence shown here is derived from an EMBL/GenBank/DDBJ whole genome shotgun (WGS) entry which is preliminary data.</text>
</comment>
<organism evidence="1 2">
    <name type="scientific">Paralabilibaculum antarcticum</name>
    <dbReference type="NCBI Taxonomy" id="2912572"/>
    <lineage>
        <taxon>Bacteria</taxon>
        <taxon>Pseudomonadati</taxon>
        <taxon>Bacteroidota</taxon>
        <taxon>Bacteroidia</taxon>
        <taxon>Marinilabiliales</taxon>
        <taxon>Marinifilaceae</taxon>
        <taxon>Paralabilibaculum</taxon>
    </lineage>
</organism>
<proteinExistence type="predicted"/>
<reference evidence="1 2" key="1">
    <citation type="submission" date="2022-01" db="EMBL/GenBank/DDBJ databases">
        <title>Labilibaculum sp. nov, a marine bacterium isolated from Antarctica.</title>
        <authorList>
            <person name="Dai W."/>
        </authorList>
    </citation>
    <scope>NUCLEOTIDE SEQUENCE [LARGE SCALE GENOMIC DNA]</scope>
    <source>
        <strain evidence="1 2">DW002</strain>
    </source>
</reference>
<dbReference type="Proteomes" id="UP001528920">
    <property type="component" value="Unassembled WGS sequence"/>
</dbReference>
<dbReference type="RefSeq" id="WP_275109837.1">
    <property type="nucleotide sequence ID" value="NZ_JAKJSC010000001.1"/>
</dbReference>
<name>A0ABT5VUM7_9BACT</name>
<evidence type="ECO:0000313" key="1">
    <source>
        <dbReference type="EMBL" id="MDE5418512.1"/>
    </source>
</evidence>
<evidence type="ECO:0000313" key="2">
    <source>
        <dbReference type="Proteomes" id="UP001528920"/>
    </source>
</evidence>
<protein>
    <submittedName>
        <fullName evidence="1">Uncharacterized protein</fullName>
    </submittedName>
</protein>
<gene>
    <name evidence="1" type="ORF">L3049_10880</name>
</gene>
<dbReference type="EMBL" id="JAKJSC010000001">
    <property type="protein sequence ID" value="MDE5418512.1"/>
    <property type="molecule type" value="Genomic_DNA"/>
</dbReference>
<accession>A0ABT5VUM7</accession>